<dbReference type="PROSITE" id="PS50125">
    <property type="entry name" value="GUANYLATE_CYCLASE_2"/>
    <property type="match status" value="1"/>
</dbReference>
<dbReference type="CDD" id="cd07302">
    <property type="entry name" value="CHD"/>
    <property type="match status" value="1"/>
</dbReference>
<evidence type="ECO:0000256" key="1">
    <source>
        <dbReference type="SAM" id="Phobius"/>
    </source>
</evidence>
<protein>
    <submittedName>
        <fullName evidence="3">Adenylate/guanylate cyclase domain-containing protein</fullName>
    </submittedName>
</protein>
<dbReference type="PANTHER" id="PTHR43081:SF1">
    <property type="entry name" value="ADENYLATE CYCLASE, TERMINAL-DIFFERENTIATION SPECIFIC"/>
    <property type="match status" value="1"/>
</dbReference>
<dbReference type="InterPro" id="IPR050697">
    <property type="entry name" value="Adenylyl/Guanylyl_Cyclase_3/4"/>
</dbReference>
<organism evidence="3 4">
    <name type="scientific">Microbaculum marinisediminis</name>
    <dbReference type="NCBI Taxonomy" id="2931392"/>
    <lineage>
        <taxon>Bacteria</taxon>
        <taxon>Pseudomonadati</taxon>
        <taxon>Pseudomonadota</taxon>
        <taxon>Alphaproteobacteria</taxon>
        <taxon>Hyphomicrobiales</taxon>
        <taxon>Tepidamorphaceae</taxon>
        <taxon>Microbaculum</taxon>
    </lineage>
</organism>
<comment type="caution">
    <text evidence="3">The sequence shown here is derived from an EMBL/GenBank/DDBJ whole genome shotgun (WGS) entry which is preliminary data.</text>
</comment>
<dbReference type="GO" id="GO:0004016">
    <property type="term" value="F:adenylate cyclase activity"/>
    <property type="evidence" value="ECO:0007669"/>
    <property type="project" value="UniProtKB-ARBA"/>
</dbReference>
<dbReference type="RefSeq" id="WP_261616875.1">
    <property type="nucleotide sequence ID" value="NZ_JALIDZ010000007.1"/>
</dbReference>
<feature type="transmembrane region" description="Helical" evidence="1">
    <location>
        <begin position="101"/>
        <end position="118"/>
    </location>
</feature>
<dbReference type="AlphaFoldDB" id="A0AAW5R440"/>
<dbReference type="PANTHER" id="PTHR43081">
    <property type="entry name" value="ADENYLATE CYCLASE, TERMINAL-DIFFERENTIATION SPECIFIC-RELATED"/>
    <property type="match status" value="1"/>
</dbReference>
<evidence type="ECO:0000313" key="3">
    <source>
        <dbReference type="EMBL" id="MCT8973295.1"/>
    </source>
</evidence>
<evidence type="ECO:0000259" key="2">
    <source>
        <dbReference type="PROSITE" id="PS50125"/>
    </source>
</evidence>
<keyword evidence="1" id="KW-0472">Membrane</keyword>
<keyword evidence="1" id="KW-0812">Transmembrane</keyword>
<dbReference type="Proteomes" id="UP001320898">
    <property type="component" value="Unassembled WGS sequence"/>
</dbReference>
<feature type="domain" description="Guanylate cyclase" evidence="2">
    <location>
        <begin position="278"/>
        <end position="409"/>
    </location>
</feature>
<dbReference type="Pfam" id="PF00211">
    <property type="entry name" value="Guanylate_cyc"/>
    <property type="match status" value="1"/>
</dbReference>
<keyword evidence="1" id="KW-1133">Transmembrane helix</keyword>
<dbReference type="GO" id="GO:0009190">
    <property type="term" value="P:cyclic nucleotide biosynthetic process"/>
    <property type="evidence" value="ECO:0007669"/>
    <property type="project" value="InterPro"/>
</dbReference>
<evidence type="ECO:0000313" key="4">
    <source>
        <dbReference type="Proteomes" id="UP001320898"/>
    </source>
</evidence>
<dbReference type="SUPFAM" id="SSF55073">
    <property type="entry name" value="Nucleotide cyclase"/>
    <property type="match status" value="1"/>
</dbReference>
<sequence>MTDIPDPTFGSLIRHFRQTEDASRSPEADRYVREALERNKREGLVLAVKTRWIALAAVGALTAVLNWGWDQIYYEALLLGFALIGWAQLRLGRAGRSPAELFLMFCDLSLLTFMLLVPNPFSDETRPLAMQYRFDGFIYFFVLLAGGTISYSWRTIVAMGTWTTGVWMTALVIMLLQPVRFPELSTAAAQAFAGFPELIRRLDPNAMEISNRIQEVVVFLIVASVLALGVRRANHLVLHHVAVERERANLARYFSPNVVEDLARNDQSLKQVRSQKIAVLFVDIVGFTSFAEGRDPVDIIRTLRDFHGFMETEVFRHEGTLDKYLGDGLMATFGTPIAGGSDASNALRCARAMLRAGAEWNRARAGRGEPQIAIGVGLHYGDAVLGDIGTTRLEFAVIGSTVNVASRLEGMTRSFGVPLVVSDDLLARVHDEARCGGDDIAGFEKRPAQMVRGLAHPLDLWTLDAGVAAGAA</sequence>
<gene>
    <name evidence="3" type="ORF">MUB46_15640</name>
</gene>
<accession>A0AAW5R440</accession>
<feature type="transmembrane region" description="Helical" evidence="1">
    <location>
        <begin position="43"/>
        <end position="65"/>
    </location>
</feature>
<feature type="transmembrane region" description="Helical" evidence="1">
    <location>
        <begin position="71"/>
        <end position="89"/>
    </location>
</feature>
<dbReference type="EMBL" id="JALIDZ010000007">
    <property type="protein sequence ID" value="MCT8973295.1"/>
    <property type="molecule type" value="Genomic_DNA"/>
</dbReference>
<keyword evidence="4" id="KW-1185">Reference proteome</keyword>
<name>A0AAW5R440_9HYPH</name>
<feature type="transmembrane region" description="Helical" evidence="1">
    <location>
        <begin position="130"/>
        <end position="149"/>
    </location>
</feature>
<reference evidence="3 4" key="1">
    <citation type="submission" date="2022-04" db="EMBL/GenBank/DDBJ databases">
        <authorList>
            <person name="Ye Y.-Q."/>
            <person name="Du Z.-J."/>
        </authorList>
    </citation>
    <scope>NUCLEOTIDE SEQUENCE [LARGE SCALE GENOMIC DNA]</scope>
    <source>
        <strain evidence="3 4">A6E488</strain>
    </source>
</reference>
<dbReference type="InterPro" id="IPR001054">
    <property type="entry name" value="A/G_cyclase"/>
</dbReference>
<dbReference type="SMART" id="SM00044">
    <property type="entry name" value="CYCc"/>
    <property type="match status" value="1"/>
</dbReference>
<proteinExistence type="predicted"/>
<dbReference type="InterPro" id="IPR029787">
    <property type="entry name" value="Nucleotide_cyclase"/>
</dbReference>
<dbReference type="GO" id="GO:0035556">
    <property type="term" value="P:intracellular signal transduction"/>
    <property type="evidence" value="ECO:0007669"/>
    <property type="project" value="InterPro"/>
</dbReference>
<feature type="transmembrane region" description="Helical" evidence="1">
    <location>
        <begin position="156"/>
        <end position="176"/>
    </location>
</feature>
<dbReference type="Gene3D" id="3.30.70.1230">
    <property type="entry name" value="Nucleotide cyclase"/>
    <property type="match status" value="1"/>
</dbReference>